<dbReference type="AlphaFoldDB" id="A0A9Q6Z365"/>
<dbReference type="SUPFAM" id="SSF140931">
    <property type="entry name" value="Fic-like"/>
    <property type="match status" value="1"/>
</dbReference>
<evidence type="ECO:0000313" key="5">
    <source>
        <dbReference type="Proteomes" id="UP000596202"/>
    </source>
</evidence>
<name>A0A9Q6Z365_MYROD</name>
<accession>A0A9Q6Z365</accession>
<evidence type="ECO:0000259" key="3">
    <source>
        <dbReference type="PROSITE" id="PS51459"/>
    </source>
</evidence>
<feature type="active site" evidence="1">
    <location>
        <position position="180"/>
    </location>
</feature>
<feature type="site" description="Important for autoinhibition of adenylyltransferase activity" evidence="2">
    <location>
        <position position="38"/>
    </location>
</feature>
<dbReference type="PANTHER" id="PTHR13504:SF38">
    <property type="entry name" value="FIDO DOMAIN-CONTAINING PROTEIN"/>
    <property type="match status" value="1"/>
</dbReference>
<dbReference type="InterPro" id="IPR036597">
    <property type="entry name" value="Fido-like_dom_sf"/>
</dbReference>
<dbReference type="PROSITE" id="PS51459">
    <property type="entry name" value="FIDO"/>
    <property type="match status" value="1"/>
</dbReference>
<reference evidence="4 5" key="1">
    <citation type="submission" date="2021-01" db="EMBL/GenBank/DDBJ databases">
        <title>FDA dAtabase for Regulatory Grade micrObial Sequences (FDA-ARGOS): Supporting development and validation of Infectious Disease Dx tests.</title>
        <authorList>
            <person name="Sproer C."/>
            <person name="Gronow S."/>
            <person name="Severitt S."/>
            <person name="Schroder I."/>
            <person name="Tallon L."/>
            <person name="Sadzewicz L."/>
            <person name="Zhao X."/>
            <person name="Boylan J."/>
            <person name="Ott S."/>
            <person name="Bowen H."/>
            <person name="Vavikolanu K."/>
            <person name="Mehta A."/>
            <person name="Aluvathingal J."/>
            <person name="Nadendla S."/>
            <person name="Lowell S."/>
            <person name="Myers T."/>
            <person name="Yan Y."/>
            <person name="Sichtig H."/>
        </authorList>
    </citation>
    <scope>NUCLEOTIDE SEQUENCE [LARGE SCALE GENOMIC DNA]</scope>
    <source>
        <strain evidence="4 5">FDAARGOS_1131</strain>
    </source>
</reference>
<dbReference type="InterPro" id="IPR003812">
    <property type="entry name" value="Fido"/>
</dbReference>
<dbReference type="Proteomes" id="UP000596202">
    <property type="component" value="Chromosome"/>
</dbReference>
<evidence type="ECO:0000256" key="2">
    <source>
        <dbReference type="PIRSR" id="PIRSR640198-3"/>
    </source>
</evidence>
<dbReference type="InterPro" id="IPR040198">
    <property type="entry name" value="Fido_containing"/>
</dbReference>
<evidence type="ECO:0000313" key="4">
    <source>
        <dbReference type="EMBL" id="QQU00323.1"/>
    </source>
</evidence>
<dbReference type="Pfam" id="PF02661">
    <property type="entry name" value="Fic"/>
    <property type="match status" value="1"/>
</dbReference>
<organism evidence="4 5">
    <name type="scientific">Myroides odoratus</name>
    <name type="common">Flavobacterium odoratum</name>
    <dbReference type="NCBI Taxonomy" id="256"/>
    <lineage>
        <taxon>Bacteria</taxon>
        <taxon>Pseudomonadati</taxon>
        <taxon>Bacteroidota</taxon>
        <taxon>Flavobacteriia</taxon>
        <taxon>Flavobacteriales</taxon>
        <taxon>Flavobacteriaceae</taxon>
        <taxon>Myroides</taxon>
    </lineage>
</organism>
<feature type="domain" description="Fido" evidence="3">
    <location>
        <begin position="88"/>
        <end position="238"/>
    </location>
</feature>
<dbReference type="RefSeq" id="WP_002989612.1">
    <property type="nucleotide sequence ID" value="NZ_CP068108.1"/>
</dbReference>
<dbReference type="GeneID" id="93526141"/>
<dbReference type="EMBL" id="CP068108">
    <property type="protein sequence ID" value="QQU00323.1"/>
    <property type="molecule type" value="Genomic_DNA"/>
</dbReference>
<dbReference type="Gene3D" id="1.10.3290.10">
    <property type="entry name" value="Fido-like domain"/>
    <property type="match status" value="1"/>
</dbReference>
<protein>
    <submittedName>
        <fullName evidence="4">Fic family protein</fullName>
    </submittedName>
</protein>
<dbReference type="OrthoDB" id="9814400at2"/>
<evidence type="ECO:0000256" key="1">
    <source>
        <dbReference type="PIRSR" id="PIRSR640198-1"/>
    </source>
</evidence>
<dbReference type="PANTHER" id="PTHR13504">
    <property type="entry name" value="FIDO DOMAIN-CONTAINING PROTEIN DDB_G0283145"/>
    <property type="match status" value="1"/>
</dbReference>
<sequence length="268" mass="30745">MKSIEKIIEQYKALNLSDIVDYDKFNAITVSHHSTKLEGSTLTELESEILLNNHMTPKGRPLSDVYMVADHALALSYVIKQAKNRERITVDLIQHINALVLKNTGEIINNAFGTFDLSKGVIRKWNVQNGRGDSYPAFQKVEDKTKELVAIINEKMTDDLNVKEATDLAFDMHYNLVAIHPFGNGNGRTSRLMMNYIQVYYNLPMAIVNSSDKEAYIQALRNTDETGNKKFFNDFMYDQYEKYLLHIISKQEENLKKNTNKGGFNFVF</sequence>
<gene>
    <name evidence="4" type="ORF">I6I88_00675</name>
</gene>
<proteinExistence type="predicted"/>